<name>A0A167MU14_9GAMM</name>
<dbReference type="AlphaFoldDB" id="A0A167MU14"/>
<evidence type="ECO:0000313" key="2">
    <source>
        <dbReference type="Proteomes" id="UP000076661"/>
    </source>
</evidence>
<proteinExistence type="predicted"/>
<reference evidence="1 2" key="1">
    <citation type="submission" date="2013-07" db="EMBL/GenBank/DDBJ databases">
        <title>Comparative Genomic and Metabolomic Analysis of Twelve Strains of Pseudoalteromonas luteoviolacea.</title>
        <authorList>
            <person name="Vynne N.G."/>
            <person name="Mansson M."/>
            <person name="Gram L."/>
        </authorList>
    </citation>
    <scope>NUCLEOTIDE SEQUENCE [LARGE SCALE GENOMIC DNA]</scope>
    <source>
        <strain evidence="1 2">S4060-1</strain>
    </source>
</reference>
<dbReference type="PATRIC" id="fig|1365257.3.peg.2520"/>
<dbReference type="EMBL" id="AUXX01000016">
    <property type="protein sequence ID" value="KZN66941.1"/>
    <property type="molecule type" value="Genomic_DNA"/>
</dbReference>
<organism evidence="1 2">
    <name type="scientific">Pseudoalteromonas luteoviolacea S4060-1</name>
    <dbReference type="NCBI Taxonomy" id="1365257"/>
    <lineage>
        <taxon>Bacteria</taxon>
        <taxon>Pseudomonadati</taxon>
        <taxon>Pseudomonadota</taxon>
        <taxon>Gammaproteobacteria</taxon>
        <taxon>Alteromonadales</taxon>
        <taxon>Pseudoalteromonadaceae</taxon>
        <taxon>Pseudoalteromonas</taxon>
    </lineage>
</organism>
<evidence type="ECO:0000313" key="1">
    <source>
        <dbReference type="EMBL" id="KZN66941.1"/>
    </source>
</evidence>
<comment type="caution">
    <text evidence="1">The sequence shown here is derived from an EMBL/GenBank/DDBJ whole genome shotgun (WGS) entry which is preliminary data.</text>
</comment>
<gene>
    <name evidence="1" type="ORF">N478_19120</name>
</gene>
<protein>
    <submittedName>
        <fullName evidence="1">Uncharacterized protein</fullName>
    </submittedName>
</protein>
<accession>A0A167MU14</accession>
<sequence>MPYSFMETERQYKKLQNACKVFIPNQATFIVRLCCQRQVEFVLTTQEVAISGGA</sequence>
<dbReference type="Proteomes" id="UP000076661">
    <property type="component" value="Unassembled WGS sequence"/>
</dbReference>